<name>W4KM20_HETIT</name>
<accession>W4KM20</accession>
<gene>
    <name evidence="2" type="ORF">HETIRDRAFT_308381</name>
</gene>
<feature type="transmembrane region" description="Helical" evidence="1">
    <location>
        <begin position="189"/>
        <end position="207"/>
    </location>
</feature>
<keyword evidence="1" id="KW-0812">Transmembrane</keyword>
<dbReference type="HOGENOM" id="CLU_871887_0_0_1"/>
<reference evidence="2 3" key="1">
    <citation type="journal article" date="2012" name="New Phytol.">
        <title>Insight into trade-off between wood decay and parasitism from the genome of a fungal forest pathogen.</title>
        <authorList>
            <person name="Olson A."/>
            <person name="Aerts A."/>
            <person name="Asiegbu F."/>
            <person name="Belbahri L."/>
            <person name="Bouzid O."/>
            <person name="Broberg A."/>
            <person name="Canback B."/>
            <person name="Coutinho P.M."/>
            <person name="Cullen D."/>
            <person name="Dalman K."/>
            <person name="Deflorio G."/>
            <person name="van Diepen L.T."/>
            <person name="Dunand C."/>
            <person name="Duplessis S."/>
            <person name="Durling M."/>
            <person name="Gonthier P."/>
            <person name="Grimwood J."/>
            <person name="Fossdal C.G."/>
            <person name="Hansson D."/>
            <person name="Henrissat B."/>
            <person name="Hietala A."/>
            <person name="Himmelstrand K."/>
            <person name="Hoffmeister D."/>
            <person name="Hogberg N."/>
            <person name="James T.Y."/>
            <person name="Karlsson M."/>
            <person name="Kohler A."/>
            <person name="Kues U."/>
            <person name="Lee Y.H."/>
            <person name="Lin Y.C."/>
            <person name="Lind M."/>
            <person name="Lindquist E."/>
            <person name="Lombard V."/>
            <person name="Lucas S."/>
            <person name="Lunden K."/>
            <person name="Morin E."/>
            <person name="Murat C."/>
            <person name="Park J."/>
            <person name="Raffaello T."/>
            <person name="Rouze P."/>
            <person name="Salamov A."/>
            <person name="Schmutz J."/>
            <person name="Solheim H."/>
            <person name="Stahlberg J."/>
            <person name="Velez H."/>
            <person name="de Vries R.P."/>
            <person name="Wiebenga A."/>
            <person name="Woodward S."/>
            <person name="Yakovlev I."/>
            <person name="Garbelotto M."/>
            <person name="Martin F."/>
            <person name="Grigoriev I.V."/>
            <person name="Stenlid J."/>
        </authorList>
    </citation>
    <scope>NUCLEOTIDE SEQUENCE [LARGE SCALE GENOMIC DNA]</scope>
    <source>
        <strain evidence="2 3">TC 32-1</strain>
    </source>
</reference>
<feature type="transmembrane region" description="Helical" evidence="1">
    <location>
        <begin position="123"/>
        <end position="145"/>
    </location>
</feature>
<dbReference type="KEGG" id="hir:HETIRDRAFT_308381"/>
<proteinExistence type="predicted"/>
<organism evidence="2 3">
    <name type="scientific">Heterobasidion irregulare (strain TC 32-1)</name>
    <dbReference type="NCBI Taxonomy" id="747525"/>
    <lineage>
        <taxon>Eukaryota</taxon>
        <taxon>Fungi</taxon>
        <taxon>Dikarya</taxon>
        <taxon>Basidiomycota</taxon>
        <taxon>Agaricomycotina</taxon>
        <taxon>Agaricomycetes</taxon>
        <taxon>Russulales</taxon>
        <taxon>Bondarzewiaceae</taxon>
        <taxon>Heterobasidion</taxon>
        <taxon>Heterobasidion annosum species complex</taxon>
    </lineage>
</organism>
<evidence type="ECO:0000313" key="2">
    <source>
        <dbReference type="EMBL" id="ETW86415.1"/>
    </source>
</evidence>
<dbReference type="InParanoid" id="W4KM20"/>
<protein>
    <submittedName>
        <fullName evidence="2">Uncharacterized protein</fullName>
    </submittedName>
</protein>
<sequence length="331" mass="37795">MEITWRISFSGRTPGKLILGDALGEVTIKPDFNQTKYETQNSHSWSELISHRFYADAHPRRRAVIAYAPSALSFTTHILDIHYWYTRTSTRFISIAGTMHISTSKLALCLISIYSALNAHERTWIGWVSMIPTFLLILVMISPYINMIKVVLRLKWQWKRSNWRTQAPMRRVPATHQERASERLDRRTNHIVMTGLLLALLAYFWVYPDGQVIIPPNIPSSSQDTSLSQWSKTSKALRKAMISVGTIYQILLNHRGHTFAGRHRSATIINFIYEIIGLSVFVPKVVGRFDLRPGLFMTGILSVALSFTLAWQAIWMRGVPHQGGGVDDDED</sequence>
<feature type="transmembrane region" description="Helical" evidence="1">
    <location>
        <begin position="265"/>
        <end position="282"/>
    </location>
</feature>
<dbReference type="RefSeq" id="XP_009540440.1">
    <property type="nucleotide sequence ID" value="XM_009542145.1"/>
</dbReference>
<keyword evidence="3" id="KW-1185">Reference proteome</keyword>
<evidence type="ECO:0000313" key="3">
    <source>
        <dbReference type="Proteomes" id="UP000030671"/>
    </source>
</evidence>
<evidence type="ECO:0000256" key="1">
    <source>
        <dbReference type="SAM" id="Phobius"/>
    </source>
</evidence>
<dbReference type="EMBL" id="KI925454">
    <property type="protein sequence ID" value="ETW86415.1"/>
    <property type="molecule type" value="Genomic_DNA"/>
</dbReference>
<feature type="transmembrane region" description="Helical" evidence="1">
    <location>
        <begin position="92"/>
        <end position="117"/>
    </location>
</feature>
<feature type="transmembrane region" description="Helical" evidence="1">
    <location>
        <begin position="294"/>
        <end position="314"/>
    </location>
</feature>
<dbReference type="AlphaFoldDB" id="W4KM20"/>
<dbReference type="OrthoDB" id="3067084at2759"/>
<keyword evidence="1" id="KW-0472">Membrane</keyword>
<dbReference type="Proteomes" id="UP000030671">
    <property type="component" value="Unassembled WGS sequence"/>
</dbReference>
<dbReference type="GeneID" id="20669578"/>
<keyword evidence="1" id="KW-1133">Transmembrane helix</keyword>